<evidence type="ECO:0000256" key="6">
    <source>
        <dbReference type="SAM" id="MobiDB-lite"/>
    </source>
</evidence>
<proteinExistence type="predicted"/>
<organism evidence="8 9">
    <name type="scientific">Bemisia tabaci</name>
    <name type="common">Sweetpotato whitefly</name>
    <name type="synonym">Aleurodes tabaci</name>
    <dbReference type="NCBI Taxonomy" id="7038"/>
    <lineage>
        <taxon>Eukaryota</taxon>
        <taxon>Metazoa</taxon>
        <taxon>Ecdysozoa</taxon>
        <taxon>Arthropoda</taxon>
        <taxon>Hexapoda</taxon>
        <taxon>Insecta</taxon>
        <taxon>Pterygota</taxon>
        <taxon>Neoptera</taxon>
        <taxon>Paraneoptera</taxon>
        <taxon>Hemiptera</taxon>
        <taxon>Sternorrhyncha</taxon>
        <taxon>Aleyrodoidea</taxon>
        <taxon>Aleyrodidae</taxon>
        <taxon>Aleyrodinae</taxon>
        <taxon>Bemisia</taxon>
    </lineage>
</organism>
<evidence type="ECO:0000313" key="8">
    <source>
        <dbReference type="EMBL" id="CAH0392897.1"/>
    </source>
</evidence>
<dbReference type="Pfam" id="PF13873">
    <property type="entry name" value="Myb_DNA-bind_5"/>
    <property type="match status" value="1"/>
</dbReference>
<dbReference type="AlphaFoldDB" id="A0A9P0AJK1"/>
<sequence length="100" mass="11509">MVNKPSVIRQKKAGGPQKRAKPYTAMQMEYLTEAIRKRQKVTECKKTDTVVNAEKTVAWQDVTNEFNAHLTPEDGPRTLVQLKGKWKQMKRDAGKVIRRV</sequence>
<evidence type="ECO:0000256" key="4">
    <source>
        <dbReference type="ARBA" id="ARBA00023163"/>
    </source>
</evidence>
<keyword evidence="3" id="KW-0805">Transcription regulation</keyword>
<evidence type="ECO:0000256" key="2">
    <source>
        <dbReference type="ARBA" id="ARBA00016807"/>
    </source>
</evidence>
<gene>
    <name evidence="8" type="ORF">BEMITA_LOCUS11358</name>
</gene>
<comment type="function">
    <text evidence="5">Involved in transvection phenomena (= synapsis-dependent gene expression), where the synaptic pairing of chromosomes carrying genes with which zeste interacts influences the expression of these genes. Zeste binds to DNA and stimulates transcription from a nearby promoter.</text>
</comment>
<comment type="subunit">
    <text evidence="1">Self-associates forming complexes of several hundred monomers.</text>
</comment>
<feature type="domain" description="Myb/SANT-like DNA-binding" evidence="7">
    <location>
        <begin position="19"/>
        <end position="95"/>
    </location>
</feature>
<protein>
    <recommendedName>
        <fullName evidence="2">Regulatory protein zeste</fullName>
    </recommendedName>
</protein>
<evidence type="ECO:0000256" key="3">
    <source>
        <dbReference type="ARBA" id="ARBA00023015"/>
    </source>
</evidence>
<dbReference type="InterPro" id="IPR028002">
    <property type="entry name" value="Myb_DNA-bind_5"/>
</dbReference>
<name>A0A9P0AJK1_BEMTA</name>
<keyword evidence="4" id="KW-0804">Transcription</keyword>
<evidence type="ECO:0000256" key="5">
    <source>
        <dbReference type="ARBA" id="ARBA00025466"/>
    </source>
</evidence>
<reference evidence="8" key="1">
    <citation type="submission" date="2021-12" db="EMBL/GenBank/DDBJ databases">
        <authorList>
            <person name="King R."/>
        </authorList>
    </citation>
    <scope>NUCLEOTIDE SEQUENCE</scope>
</reference>
<keyword evidence="9" id="KW-1185">Reference proteome</keyword>
<evidence type="ECO:0000256" key="1">
    <source>
        <dbReference type="ARBA" id="ARBA00011764"/>
    </source>
</evidence>
<accession>A0A9P0AJK1</accession>
<evidence type="ECO:0000259" key="7">
    <source>
        <dbReference type="Pfam" id="PF13873"/>
    </source>
</evidence>
<dbReference type="Proteomes" id="UP001152759">
    <property type="component" value="Chromosome 7"/>
</dbReference>
<feature type="region of interest" description="Disordered" evidence="6">
    <location>
        <begin position="1"/>
        <end position="22"/>
    </location>
</feature>
<evidence type="ECO:0000313" key="9">
    <source>
        <dbReference type="Proteomes" id="UP001152759"/>
    </source>
</evidence>
<dbReference type="EMBL" id="OU963868">
    <property type="protein sequence ID" value="CAH0392897.1"/>
    <property type="molecule type" value="Genomic_DNA"/>
</dbReference>